<proteinExistence type="predicted"/>
<keyword evidence="2" id="KW-1185">Reference proteome</keyword>
<organism evidence="1 2">
    <name type="scientific">Trichonephila clavata</name>
    <name type="common">Joro spider</name>
    <name type="synonym">Nephila clavata</name>
    <dbReference type="NCBI Taxonomy" id="2740835"/>
    <lineage>
        <taxon>Eukaryota</taxon>
        <taxon>Metazoa</taxon>
        <taxon>Ecdysozoa</taxon>
        <taxon>Arthropoda</taxon>
        <taxon>Chelicerata</taxon>
        <taxon>Arachnida</taxon>
        <taxon>Araneae</taxon>
        <taxon>Araneomorphae</taxon>
        <taxon>Entelegynae</taxon>
        <taxon>Araneoidea</taxon>
        <taxon>Nephilidae</taxon>
        <taxon>Trichonephila</taxon>
    </lineage>
</organism>
<evidence type="ECO:0000313" key="1">
    <source>
        <dbReference type="EMBL" id="GFQ65094.1"/>
    </source>
</evidence>
<evidence type="ECO:0000313" key="2">
    <source>
        <dbReference type="Proteomes" id="UP000887116"/>
    </source>
</evidence>
<name>A0A8X6GE11_TRICU</name>
<protein>
    <submittedName>
        <fullName evidence="1">Uncharacterized protein</fullName>
    </submittedName>
</protein>
<comment type="caution">
    <text evidence="1">The sequence shown here is derived from an EMBL/GenBank/DDBJ whole genome shotgun (WGS) entry which is preliminary data.</text>
</comment>
<gene>
    <name evidence="1" type="ORF">TNCT_214121</name>
</gene>
<sequence>MVTTTIWGNPYKGLHRQLTQTQLYSPHGYYLHITLDFHRAAGKGGGGDDHEWKFYLSEHRGGGYLTDGKEIGR</sequence>
<dbReference type="AlphaFoldDB" id="A0A8X6GE11"/>
<dbReference type="EMBL" id="BMAO01020115">
    <property type="protein sequence ID" value="GFQ65094.1"/>
    <property type="molecule type" value="Genomic_DNA"/>
</dbReference>
<reference evidence="1" key="1">
    <citation type="submission" date="2020-07" db="EMBL/GenBank/DDBJ databases">
        <title>Multicomponent nature underlies the extraordinary mechanical properties of spider dragline silk.</title>
        <authorList>
            <person name="Kono N."/>
            <person name="Nakamura H."/>
            <person name="Mori M."/>
            <person name="Yoshida Y."/>
            <person name="Ohtoshi R."/>
            <person name="Malay A.D."/>
            <person name="Moran D.A.P."/>
            <person name="Tomita M."/>
            <person name="Numata K."/>
            <person name="Arakawa K."/>
        </authorList>
    </citation>
    <scope>NUCLEOTIDE SEQUENCE</scope>
</reference>
<dbReference type="Proteomes" id="UP000887116">
    <property type="component" value="Unassembled WGS sequence"/>
</dbReference>
<accession>A0A8X6GE11</accession>